<reference evidence="2 3" key="1">
    <citation type="submission" date="2006-10" db="EMBL/GenBank/DDBJ databases">
        <title>Complete sequence of Methanosaeta thermophila PT.</title>
        <authorList>
            <consortium name="US DOE Joint Genome Institute"/>
            <person name="Copeland A."/>
            <person name="Lucas S."/>
            <person name="Lapidus A."/>
            <person name="Barry K."/>
            <person name="Detter J.C."/>
            <person name="Glavina del Rio T."/>
            <person name="Hammon N."/>
            <person name="Israni S."/>
            <person name="Pitluck S."/>
            <person name="Chain P."/>
            <person name="Malfatti S."/>
            <person name="Shin M."/>
            <person name="Vergez L."/>
            <person name="Schmutz J."/>
            <person name="Larimer F."/>
            <person name="Land M."/>
            <person name="Hauser L."/>
            <person name="Kyrpides N."/>
            <person name="Kim E."/>
            <person name="Smith K.S."/>
            <person name="Ingram-Smith C."/>
            <person name="Richardson P."/>
        </authorList>
    </citation>
    <scope>NUCLEOTIDE SEQUENCE [LARGE SCALE GENOMIC DNA]</scope>
    <source>
        <strain evidence="3">DSM 6194 / JCM 14653 / NBRC 101360 / PT</strain>
    </source>
</reference>
<dbReference type="GeneID" id="4462453"/>
<accession>A0B6M6</accession>
<dbReference type="InterPro" id="IPR033913">
    <property type="entry name" value="MTH1175_dom"/>
</dbReference>
<protein>
    <submittedName>
        <fullName evidence="2">Dinitrogenase iron-molybdenum cofactor biosynthesis</fullName>
    </submittedName>
</protein>
<dbReference type="RefSeq" id="WP_011695747.1">
    <property type="nucleotide sequence ID" value="NC_008553.1"/>
</dbReference>
<evidence type="ECO:0000313" key="3">
    <source>
        <dbReference type="Proteomes" id="UP000000674"/>
    </source>
</evidence>
<gene>
    <name evidence="2" type="ordered locus">Mthe_0559</name>
</gene>
<dbReference type="Gene3D" id="3.30.420.130">
    <property type="entry name" value="Dinitrogenase iron-molybdenum cofactor biosynthesis domain"/>
    <property type="match status" value="1"/>
</dbReference>
<dbReference type="Pfam" id="PF02579">
    <property type="entry name" value="Nitro_FeMo-Co"/>
    <property type="match status" value="1"/>
</dbReference>
<feature type="domain" description="Dinitrogenase iron-molybdenum cofactor biosynthesis" evidence="1">
    <location>
        <begin position="14"/>
        <end position="101"/>
    </location>
</feature>
<dbReference type="KEGG" id="mtp:Mthe_0559"/>
<dbReference type="PANTHER" id="PTHR42983:SF1">
    <property type="entry name" value="IRON-MOLYBDENUM PROTEIN"/>
    <property type="match status" value="1"/>
</dbReference>
<dbReference type="PANTHER" id="PTHR42983">
    <property type="entry name" value="DINITROGENASE IRON-MOLYBDENUM COFACTOR PROTEIN-RELATED"/>
    <property type="match status" value="1"/>
</dbReference>
<sequence>MRICVPSMGTAGLDEYISQHFGRSPTFTIVDTETGAIEIIGNNSTHMGGNGLPVDALHGKGVQVVIAGGLGPKAISAFQQLGIRVFVGAAGTVKDAIDDWMNGLLTEASMDNACREHRH</sequence>
<dbReference type="CDD" id="cd00851">
    <property type="entry name" value="MTH1175"/>
    <property type="match status" value="1"/>
</dbReference>
<keyword evidence="3" id="KW-1185">Reference proteome</keyword>
<evidence type="ECO:0000313" key="2">
    <source>
        <dbReference type="EMBL" id="ABK14350.1"/>
    </source>
</evidence>
<evidence type="ECO:0000259" key="1">
    <source>
        <dbReference type="Pfam" id="PF02579"/>
    </source>
</evidence>
<dbReference type="InterPro" id="IPR036105">
    <property type="entry name" value="DiNase_FeMo-co_biosyn_sf"/>
</dbReference>
<dbReference type="EMBL" id="CP000477">
    <property type="protein sequence ID" value="ABK14350.1"/>
    <property type="molecule type" value="Genomic_DNA"/>
</dbReference>
<dbReference type="Proteomes" id="UP000000674">
    <property type="component" value="Chromosome"/>
</dbReference>
<organism evidence="2 3">
    <name type="scientific">Methanothrix thermoacetophila (strain DSM 6194 / JCM 14653 / NBRC 101360 / PT)</name>
    <name type="common">Methanosaeta thermophila</name>
    <dbReference type="NCBI Taxonomy" id="349307"/>
    <lineage>
        <taxon>Archaea</taxon>
        <taxon>Methanobacteriati</taxon>
        <taxon>Methanobacteriota</taxon>
        <taxon>Stenosarchaea group</taxon>
        <taxon>Methanomicrobia</taxon>
        <taxon>Methanotrichales</taxon>
        <taxon>Methanotrichaceae</taxon>
        <taxon>Methanothrix</taxon>
    </lineage>
</organism>
<proteinExistence type="predicted"/>
<dbReference type="AlphaFoldDB" id="A0B6M6"/>
<dbReference type="InterPro" id="IPR003731">
    <property type="entry name" value="Di-Nase_FeMo-co_biosynth"/>
</dbReference>
<dbReference type="STRING" id="349307.Mthe_0559"/>
<dbReference type="HOGENOM" id="CLU_104194_2_1_2"/>
<name>A0B6M6_METTP</name>
<dbReference type="SUPFAM" id="SSF53146">
    <property type="entry name" value="Nitrogenase accessory factor-like"/>
    <property type="match status" value="1"/>
</dbReference>
<dbReference type="OrthoDB" id="85838at2157"/>